<evidence type="ECO:0000259" key="5">
    <source>
        <dbReference type="Pfam" id="PF00550"/>
    </source>
</evidence>
<evidence type="ECO:0000259" key="4">
    <source>
        <dbReference type="Pfam" id="PF00501"/>
    </source>
</evidence>
<dbReference type="Gene3D" id="3.30.559.10">
    <property type="entry name" value="Chloramphenicol acetyltransferase-like domain"/>
    <property type="match status" value="2"/>
</dbReference>
<dbReference type="Pfam" id="PF00501">
    <property type="entry name" value="AMP-binding"/>
    <property type="match status" value="1"/>
</dbReference>
<dbReference type="Gene3D" id="3.40.50.12780">
    <property type="entry name" value="N-terminal domain of ligase-like"/>
    <property type="match status" value="1"/>
</dbReference>
<dbReference type="PROSITE" id="PS00012">
    <property type="entry name" value="PHOSPHOPANTETHEINE"/>
    <property type="match status" value="1"/>
</dbReference>
<feature type="domain" description="Condensation" evidence="6">
    <location>
        <begin position="4"/>
        <end position="330"/>
    </location>
</feature>
<dbReference type="Pfam" id="PF00550">
    <property type="entry name" value="PP-binding"/>
    <property type="match status" value="1"/>
</dbReference>
<dbReference type="SUPFAM" id="SSF52777">
    <property type="entry name" value="CoA-dependent acyltransferases"/>
    <property type="match status" value="3"/>
</dbReference>
<dbReference type="Proteomes" id="UP001172778">
    <property type="component" value="Unassembled WGS sequence"/>
</dbReference>
<dbReference type="InterPro" id="IPR006162">
    <property type="entry name" value="Ppantetheine_attach_site"/>
</dbReference>
<evidence type="ECO:0000313" key="8">
    <source>
        <dbReference type="Proteomes" id="UP001172778"/>
    </source>
</evidence>
<keyword evidence="3" id="KW-0597">Phosphoprotein</keyword>
<dbReference type="InterPro" id="IPR001242">
    <property type="entry name" value="Condensation_dom"/>
</dbReference>
<proteinExistence type="predicted"/>
<feature type="domain" description="Carrier" evidence="5">
    <location>
        <begin position="985"/>
        <end position="1034"/>
    </location>
</feature>
<dbReference type="Pfam" id="PF00668">
    <property type="entry name" value="Condensation"/>
    <property type="match status" value="1"/>
</dbReference>
<dbReference type="InterPro" id="IPR020845">
    <property type="entry name" value="AMP-binding_CS"/>
</dbReference>
<dbReference type="InterPro" id="IPR045851">
    <property type="entry name" value="AMP-bd_C_sf"/>
</dbReference>
<organism evidence="7 8">
    <name type="scientific">Parachitinimonas caeni</name>
    <dbReference type="NCBI Taxonomy" id="3031301"/>
    <lineage>
        <taxon>Bacteria</taxon>
        <taxon>Pseudomonadati</taxon>
        <taxon>Pseudomonadota</taxon>
        <taxon>Betaproteobacteria</taxon>
        <taxon>Neisseriales</taxon>
        <taxon>Chitinibacteraceae</taxon>
        <taxon>Parachitinimonas</taxon>
    </lineage>
</organism>
<dbReference type="PANTHER" id="PTHR45527">
    <property type="entry name" value="NONRIBOSOMAL PEPTIDE SYNTHETASE"/>
    <property type="match status" value="1"/>
</dbReference>
<dbReference type="Gene3D" id="1.10.1200.10">
    <property type="entry name" value="ACP-like"/>
    <property type="match status" value="1"/>
</dbReference>
<protein>
    <submittedName>
        <fullName evidence="7">AMP-binding protein</fullName>
    </submittedName>
</protein>
<dbReference type="PROSITE" id="PS00455">
    <property type="entry name" value="AMP_BINDING"/>
    <property type="match status" value="1"/>
</dbReference>
<sequence>MSLQTFALSRSQQAVFKMEAFQLSGHRFYLGGVARLTGEVSLAQLAQAGAIVRDTLDVFRIGFVANAAGDCWHGVRHGQLPAHIAQIEQIDFSRHADPDLAFARWAERQLLLDEDLSLAPMRIFAVRYRENQAGWFVKAHHAAADGAALALMMEHLSSALALGHCVADAPEFTVLAERECDYEQSPRCAKDAEYWHALFGDHAGAAPIPVHSRSPIGDYRGQQARSLRIRFELTDAHQQTLARFKQQGGSLFRLFCAATAYSQMVIEDGDGVLLQAPMLNRWDEAEKRAVGMAVAPALFPVSRAAGESVADCYQTLRKTLQKAVVHSRFAPGARWGELASPAWRQVVPAFGVSYQTGAFEKSVCGAEVEIDHLQAVEALFATLHIHDRFDGGHFRLEADFRQQWSPAQCHAFLASVVDHAMQAAAAVLDSSDAQLIEPDVEPVAPIGPQLRTAFQRFADRCLIKPAAGHALTYAEGQAWIASFLTRLASHRAAGSRAPVLLLGRRLPETTLAYLACLIGQVTVVPVCPTTPHARLATIARNSGAALCIHAAADQTLAESLGLPLLPVALEAAAPAALPEPDADQGQPAYILYTSGSTGEPKGVAISPSALAYYALAATDAYAADCPFSAPLFTSFGFDLTQTSLLVPVLSGGFIQPWEQDIRDEPSMLQALLADEALSGVKCTPAHLALLTEHARPRRNPLTFVVGGENLLAGLVNQSLSVFPAGSRIINEYGPTETTVGCCIHTVSHPHNAGLDAGQITPIGEALGTAVMSIRDSVGRPVPQGFKGEIWIGGPVLADGYIHNPAQTAAKFVTGPDGHSRWYRTGDLGVQDAQGVFHCLGRIDDEFKLRGFRIHPSEIEKAVEAALSRSRGLGQRCELKALKLALAGQETVVLCSSETVPAGQPDFIETLHALLPEAWRPGRYCVVQPWPVNANGKVDAAALAAAVRAVLASDGGVAAATDATTPARRYQLPAWLDAAFLQPIWPDAIDWQRSFLELGGDSIKAIRLAALLAKQGVRISAAELLTSKSLGAVLEAACAAVANVAPAVTADPDEIDPAWIAHLPASRWFRQQPFQDRNHLQQGVTLTLPVTLPAERIHAAVEAVKARHRIFALRADAGTEGWHFATSAGQSLRRYTLSGNEPLAERMHQLQREICLQTQPSLHEVVLTPGAATQQLIWVCHHLLCDVHSWIYLLDELDQALEAGDVGTDRMTEHGAFLWGKWLHDQRPDTTPHAVQPAQARTGVTTSRTLSLRSSDFTALGQRLKAERSELIAASLLALLHEDQTLPAQATVLFENHGRLFAEAEVSFGLAVSLTHAVGWFTGFNALRLTADSAGQGWLHALKVQRHQLGADWARQLGLPMPQDFPLLCINDIGLGLASQTAWRHFTLDPALSGGFRHSAEAVSADFDLLISDGAGADSGLVSVQLTVAGPDTLAAARYLKRLDVRLQALRDAVHGGQPDAVLQQALLPADFPHCQLSQSELDLILHGATA</sequence>
<keyword evidence="2" id="KW-0596">Phosphopantetheine</keyword>
<dbReference type="PANTHER" id="PTHR45527:SF1">
    <property type="entry name" value="FATTY ACID SYNTHASE"/>
    <property type="match status" value="1"/>
</dbReference>
<comment type="cofactor">
    <cofactor evidence="1">
        <name>pantetheine 4'-phosphate</name>
        <dbReference type="ChEBI" id="CHEBI:47942"/>
    </cofactor>
</comment>
<evidence type="ECO:0000313" key="7">
    <source>
        <dbReference type="EMBL" id="MDK2123466.1"/>
    </source>
</evidence>
<name>A0ABT7DTR2_9NEIS</name>
<comment type="caution">
    <text evidence="7">The sequence shown here is derived from an EMBL/GenBank/DDBJ whole genome shotgun (WGS) entry which is preliminary data.</text>
</comment>
<feature type="domain" description="AMP-dependent synthetase/ligase" evidence="4">
    <location>
        <begin position="458"/>
        <end position="800"/>
    </location>
</feature>
<dbReference type="Gene3D" id="3.30.300.30">
    <property type="match status" value="1"/>
</dbReference>
<dbReference type="InterPro" id="IPR000873">
    <property type="entry name" value="AMP-dep_synth/lig_dom"/>
</dbReference>
<dbReference type="SUPFAM" id="SSF47336">
    <property type="entry name" value="ACP-like"/>
    <property type="match status" value="1"/>
</dbReference>
<reference evidence="7" key="1">
    <citation type="submission" date="2023-03" db="EMBL/GenBank/DDBJ databases">
        <title>Chitinimonas shenzhenensis gen. nov., sp. nov., a novel member of family Burkholderiaceae isolated from activated sludge collected in Shen Zhen, China.</title>
        <authorList>
            <person name="Wang X."/>
        </authorList>
    </citation>
    <scope>NUCLEOTIDE SEQUENCE</scope>
    <source>
        <strain evidence="7">DQS-5</strain>
    </source>
</reference>
<evidence type="ECO:0000256" key="3">
    <source>
        <dbReference type="ARBA" id="ARBA00022553"/>
    </source>
</evidence>
<dbReference type="InterPro" id="IPR036736">
    <property type="entry name" value="ACP-like_sf"/>
</dbReference>
<keyword evidence="8" id="KW-1185">Reference proteome</keyword>
<dbReference type="SUPFAM" id="SSF56801">
    <property type="entry name" value="Acetyl-CoA synthetase-like"/>
    <property type="match status" value="1"/>
</dbReference>
<dbReference type="InterPro" id="IPR023213">
    <property type="entry name" value="CAT-like_dom_sf"/>
</dbReference>
<gene>
    <name evidence="7" type="ORF">PZA18_05320</name>
</gene>
<dbReference type="InterPro" id="IPR042099">
    <property type="entry name" value="ANL_N_sf"/>
</dbReference>
<dbReference type="EMBL" id="JARRAF010000004">
    <property type="protein sequence ID" value="MDK2123466.1"/>
    <property type="molecule type" value="Genomic_DNA"/>
</dbReference>
<evidence type="ECO:0000256" key="2">
    <source>
        <dbReference type="ARBA" id="ARBA00022450"/>
    </source>
</evidence>
<evidence type="ECO:0000256" key="1">
    <source>
        <dbReference type="ARBA" id="ARBA00001957"/>
    </source>
</evidence>
<dbReference type="Gene3D" id="3.30.559.30">
    <property type="entry name" value="Nonribosomal peptide synthetase, condensation domain"/>
    <property type="match status" value="1"/>
</dbReference>
<evidence type="ECO:0000259" key="6">
    <source>
        <dbReference type="Pfam" id="PF00668"/>
    </source>
</evidence>
<dbReference type="RefSeq" id="WP_284099758.1">
    <property type="nucleotide sequence ID" value="NZ_JARRAF010000004.1"/>
</dbReference>
<accession>A0ABT7DTR2</accession>
<dbReference type="InterPro" id="IPR009081">
    <property type="entry name" value="PP-bd_ACP"/>
</dbReference>